<gene>
    <name evidence="1" type="ORF">CCMSSC00406_0009822</name>
</gene>
<evidence type="ECO:0000313" key="2">
    <source>
        <dbReference type="Proteomes" id="UP000824881"/>
    </source>
</evidence>
<dbReference type="Proteomes" id="UP000824881">
    <property type="component" value="Unassembled WGS sequence"/>
</dbReference>
<keyword evidence="2" id="KW-1185">Reference proteome</keyword>
<reference evidence="1 2" key="1">
    <citation type="journal article" date="2021" name="Appl. Environ. Microbiol.">
        <title>Genetic linkage and physical mapping for an oyster mushroom Pleurotus cornucopiae and QTL analysis for the trait cap color.</title>
        <authorList>
            <person name="Zhang Y."/>
            <person name="Gao W."/>
            <person name="Sonnenberg A."/>
            <person name="Chen Q."/>
            <person name="Zhang J."/>
            <person name="Huang C."/>
        </authorList>
    </citation>
    <scope>NUCLEOTIDE SEQUENCE [LARGE SCALE GENOMIC DNA]</scope>
    <source>
        <strain evidence="1">CCMSSC00406</strain>
    </source>
</reference>
<name>A0ACB7IUR2_PLECO</name>
<comment type="caution">
    <text evidence="1">The sequence shown here is derived from an EMBL/GenBank/DDBJ whole genome shotgun (WGS) entry which is preliminary data.</text>
</comment>
<protein>
    <submittedName>
        <fullName evidence="1">Uncharacterized protein</fullName>
    </submittedName>
</protein>
<sequence>MWDNRGTADFIKSLFRQYRKEGESTHICFFVHIYIQTNRQTPPVIYVAEPSAATPTVDEGDSQVPGGEDEERDISEEGYDGDYSSFDEEDLFALSHDGSLETLLDEDEAAQEEEKEPAVPTWCIIS</sequence>
<dbReference type="EMBL" id="WQMT02000007">
    <property type="protein sequence ID" value="KAG9221373.1"/>
    <property type="molecule type" value="Genomic_DNA"/>
</dbReference>
<organism evidence="1 2">
    <name type="scientific">Pleurotus cornucopiae</name>
    <name type="common">Cornucopia mushroom</name>
    <dbReference type="NCBI Taxonomy" id="5321"/>
    <lineage>
        <taxon>Eukaryota</taxon>
        <taxon>Fungi</taxon>
        <taxon>Dikarya</taxon>
        <taxon>Basidiomycota</taxon>
        <taxon>Agaricomycotina</taxon>
        <taxon>Agaricomycetes</taxon>
        <taxon>Agaricomycetidae</taxon>
        <taxon>Agaricales</taxon>
        <taxon>Pleurotineae</taxon>
        <taxon>Pleurotaceae</taxon>
        <taxon>Pleurotus</taxon>
    </lineage>
</organism>
<evidence type="ECO:0000313" key="1">
    <source>
        <dbReference type="EMBL" id="KAG9221373.1"/>
    </source>
</evidence>
<accession>A0ACB7IUR2</accession>
<proteinExistence type="predicted"/>